<proteinExistence type="predicted"/>
<evidence type="ECO:0000313" key="1">
    <source>
        <dbReference type="EMBL" id="OUN04240.1"/>
    </source>
</evidence>
<dbReference type="eggNOG" id="COG4632">
    <property type="taxonomic scope" value="Bacteria"/>
</dbReference>
<evidence type="ECO:0008006" key="3">
    <source>
        <dbReference type="Google" id="ProtNLM"/>
    </source>
</evidence>
<organism evidence="1 2">
    <name type="scientific">Alistipes onderdonkii</name>
    <dbReference type="NCBI Taxonomy" id="328813"/>
    <lineage>
        <taxon>Bacteria</taxon>
        <taxon>Pseudomonadati</taxon>
        <taxon>Bacteroidota</taxon>
        <taxon>Bacteroidia</taxon>
        <taxon>Bacteroidales</taxon>
        <taxon>Rikenellaceae</taxon>
        <taxon>Alistipes</taxon>
    </lineage>
</organism>
<sequence length="801" mass="83586">MLFAAPLLLSSSCGIEDVEAEDGAIVFELYDAEGNLIEGLQSMRFGTTATYTLKSAFVTYTVATPPTGWKCTVIPSSRSCSVTAPPASDLGAKASGDVVIEIQSQAGRTETYTLAVAALENDITLTFDEETTSKTHVFSYGKSMEFEFTSENTASLDVSVPKGWTYTADVDAGLLTVTAPTQEEADPAMEGSVKVTPLSVRGTAGEGASIPVELSTKLPIISFAEADYKFAFGEQRDIPCTVTNVATCDITALKGWDIALDIENSVLKVTAPADGADCTGAGTIEFAAVSAEELTASFSVRLSWKGISTPEEFVAFGNAVTEGAPLDAYTNGGRIVLVSDIDLSALTQTSFVGSAANPFKGTFDGLNNTITVKLADQDSKELGLFHTLDATAEIKNLSLAGSMSVSQATPVVAGTLAVYNNGAALTKVTNKATLSFSGAKTVATAGYLGGLVGLANVGSVYTDCHNTGEFIITGTARTEFIGGIVAGTADKTEGSLVNCTNKGNFSFDFPGAVDTGQYGGLFGHAEKSNWTFSNCTNEGTFTVTFADPGHQFHSLGGILATGYGVFDNCVNKGKITFNNSNGTKYRRTGGIVGCVGSDAGLGYTLRMTNCRNEADIAASTASVGGLIGIAEKVASPALIENCVNTGNMTSPTMADYDLFYMGGIAGKVAGAFTLKNCINRGNLTAAVERDIAGIAVSGDDNAVFDGCENYGDITAVANHKTDKWRPIVAGIVAIENDKVTTITNCTCKCTIDATLYQATSVGAVYVFQKTWEKGVEDKKTVCDEASKTNSAETTIRITTRE</sequence>
<protein>
    <recommendedName>
        <fullName evidence="3">BACON domain-containing protein</fullName>
    </recommendedName>
</protein>
<comment type="caution">
    <text evidence="1">The sequence shown here is derived from an EMBL/GenBank/DDBJ whole genome shotgun (WGS) entry which is preliminary data.</text>
</comment>
<evidence type="ECO:0000313" key="2">
    <source>
        <dbReference type="Proteomes" id="UP000195772"/>
    </source>
</evidence>
<dbReference type="EMBL" id="NFHB01000002">
    <property type="protein sequence ID" value="OUN04240.1"/>
    <property type="molecule type" value="Genomic_DNA"/>
</dbReference>
<dbReference type="OrthoDB" id="1004071at2"/>
<dbReference type="AlphaFoldDB" id="A0A1Y3R627"/>
<gene>
    <name evidence="1" type="ORF">B5G41_02705</name>
</gene>
<accession>A0A1Y3R627</accession>
<dbReference type="Proteomes" id="UP000195772">
    <property type="component" value="Unassembled WGS sequence"/>
</dbReference>
<reference evidence="2" key="1">
    <citation type="submission" date="2017-04" db="EMBL/GenBank/DDBJ databases">
        <title>Function of individual gut microbiota members based on whole genome sequencing of pure cultures obtained from chicken caecum.</title>
        <authorList>
            <person name="Medvecky M."/>
            <person name="Cejkova D."/>
            <person name="Polansky O."/>
            <person name="Karasova D."/>
            <person name="Kubasova T."/>
            <person name="Cizek A."/>
            <person name="Rychlik I."/>
        </authorList>
    </citation>
    <scope>NUCLEOTIDE SEQUENCE [LARGE SCALE GENOMIC DNA]</scope>
    <source>
        <strain evidence="2">An90</strain>
    </source>
</reference>
<dbReference type="Gene3D" id="2.160.20.110">
    <property type="match status" value="2"/>
</dbReference>
<name>A0A1Y3R627_9BACT</name>